<dbReference type="PROSITE" id="PS50850">
    <property type="entry name" value="MFS"/>
    <property type="match status" value="1"/>
</dbReference>
<feature type="transmembrane region" description="Helical" evidence="7">
    <location>
        <begin position="566"/>
        <end position="582"/>
    </location>
</feature>
<comment type="caution">
    <text evidence="9">The sequence shown here is derived from an EMBL/GenBank/DDBJ whole genome shotgun (WGS) entry which is preliminary data.</text>
</comment>
<dbReference type="AlphaFoldDB" id="A0A8H5YT65"/>
<feature type="region of interest" description="Disordered" evidence="6">
    <location>
        <begin position="1"/>
        <end position="56"/>
    </location>
</feature>
<evidence type="ECO:0000256" key="4">
    <source>
        <dbReference type="ARBA" id="ARBA00023136"/>
    </source>
</evidence>
<feature type="domain" description="Major facilitator superfamily (MFS) profile" evidence="8">
    <location>
        <begin position="88"/>
        <end position="589"/>
    </location>
</feature>
<dbReference type="Gene3D" id="1.20.1250.20">
    <property type="entry name" value="MFS general substrate transporter like domains"/>
    <property type="match status" value="1"/>
</dbReference>
<keyword evidence="4 7" id="KW-0472">Membrane</keyword>
<feature type="transmembrane region" description="Helical" evidence="7">
    <location>
        <begin position="317"/>
        <end position="339"/>
    </location>
</feature>
<keyword evidence="5" id="KW-0325">Glycoprotein</keyword>
<feature type="transmembrane region" description="Helical" evidence="7">
    <location>
        <begin position="360"/>
        <end position="382"/>
    </location>
</feature>
<feature type="compositionally biased region" description="Polar residues" evidence="6">
    <location>
        <begin position="21"/>
        <end position="30"/>
    </location>
</feature>
<dbReference type="PANTHER" id="PTHR23501">
    <property type="entry name" value="MAJOR FACILITATOR SUPERFAMILY"/>
    <property type="match status" value="1"/>
</dbReference>
<reference evidence="9 10" key="1">
    <citation type="submission" date="2020-05" db="EMBL/GenBank/DDBJ databases">
        <title>Identification and distribution of gene clusters putatively required for synthesis of sphingolipid metabolism inhibitors in phylogenetically diverse species of the filamentous fungus Fusarium.</title>
        <authorList>
            <person name="Kim H.-S."/>
            <person name="Busman M."/>
            <person name="Brown D.W."/>
            <person name="Divon H."/>
            <person name="Uhlig S."/>
            <person name="Proctor R.H."/>
        </authorList>
    </citation>
    <scope>NUCLEOTIDE SEQUENCE [LARGE SCALE GENOMIC DNA]</scope>
    <source>
        <strain evidence="9 10">NRRL 66235</strain>
    </source>
</reference>
<protein>
    <submittedName>
        <fullName evidence="9">Major facilitator superfamily transporter</fullName>
    </submittedName>
</protein>
<evidence type="ECO:0000256" key="1">
    <source>
        <dbReference type="ARBA" id="ARBA00004141"/>
    </source>
</evidence>
<feature type="transmembrane region" description="Helical" evidence="7">
    <location>
        <begin position="122"/>
        <end position="141"/>
    </location>
</feature>
<feature type="transmembrane region" description="Helical" evidence="7">
    <location>
        <begin position="458"/>
        <end position="479"/>
    </location>
</feature>
<comment type="subcellular location">
    <subcellularLocation>
        <location evidence="1">Membrane</location>
        <topology evidence="1">Multi-pass membrane protein</topology>
    </subcellularLocation>
</comment>
<proteinExistence type="predicted"/>
<feature type="transmembrane region" description="Helical" evidence="7">
    <location>
        <begin position="500"/>
        <end position="518"/>
    </location>
</feature>
<feature type="transmembrane region" description="Helical" evidence="7">
    <location>
        <begin position="427"/>
        <end position="446"/>
    </location>
</feature>
<accession>A0A8H5YT65</accession>
<keyword evidence="10" id="KW-1185">Reference proteome</keyword>
<dbReference type="OrthoDB" id="440553at2759"/>
<dbReference type="Proteomes" id="UP000544331">
    <property type="component" value="Unassembled WGS sequence"/>
</dbReference>
<evidence type="ECO:0000256" key="3">
    <source>
        <dbReference type="ARBA" id="ARBA00022989"/>
    </source>
</evidence>
<evidence type="ECO:0000256" key="7">
    <source>
        <dbReference type="SAM" id="Phobius"/>
    </source>
</evidence>
<dbReference type="InterPro" id="IPR020846">
    <property type="entry name" value="MFS_dom"/>
</dbReference>
<name>A0A8H5YT65_9HYPO</name>
<keyword evidence="3 7" id="KW-1133">Transmembrane helix</keyword>
<feature type="compositionally biased region" description="Polar residues" evidence="6">
    <location>
        <begin position="46"/>
        <end position="56"/>
    </location>
</feature>
<feature type="transmembrane region" description="Helical" evidence="7">
    <location>
        <begin position="286"/>
        <end position="305"/>
    </location>
</feature>
<dbReference type="Pfam" id="PF07690">
    <property type="entry name" value="MFS_1"/>
    <property type="match status" value="1"/>
</dbReference>
<dbReference type="EMBL" id="JAAOAN010000197">
    <property type="protein sequence ID" value="KAF5716830.1"/>
    <property type="molecule type" value="Genomic_DNA"/>
</dbReference>
<feature type="transmembrane region" description="Helical" evidence="7">
    <location>
        <begin position="402"/>
        <end position="420"/>
    </location>
</feature>
<dbReference type="PANTHER" id="PTHR23501:SF43">
    <property type="entry name" value="MULTIDRUG TRANSPORTER, PUTATIVE (AFU_ORTHOLOGUE AFUA_6G03040)-RELATED"/>
    <property type="match status" value="1"/>
</dbReference>
<feature type="transmembrane region" description="Helical" evidence="7">
    <location>
        <begin position="241"/>
        <end position="265"/>
    </location>
</feature>
<evidence type="ECO:0000313" key="9">
    <source>
        <dbReference type="EMBL" id="KAF5716830.1"/>
    </source>
</evidence>
<feature type="transmembrane region" description="Helical" evidence="7">
    <location>
        <begin position="153"/>
        <end position="172"/>
    </location>
</feature>
<dbReference type="GO" id="GO:0022857">
    <property type="term" value="F:transmembrane transporter activity"/>
    <property type="evidence" value="ECO:0007669"/>
    <property type="project" value="InterPro"/>
</dbReference>
<sequence length="597" mass="64269">MSETPDLPLKHLQASPPGTPVKTNNESNEASAGDARGLPDTVTEAEASSDNYGSVLGDSNRNVEVAVGSSDNASKQKVYHTGWRLHALTSALCLSLLLSTLETTIVSTSLVSIVDALQGFNMAGWIVTSYLVTYTGFLIIYSKLSDIFGCKLMLLLAITIFTVFSMACGASDSMVPLIVFRAFQGMGGSGIYSLSTIMVPLMVPPEKYATYISIMSSTFILSSVLGPILGGAITDHTTWRWVFYFNGPGGALAAVLLAFSVPFNFPYGESDRFFHSLASKQMWKRVDFVGMAVSLAASILIIFALEQGGVAYPWGSGAIVSTFVLSGILWIAFVFWERLLSKKNGVREPMFPWSLVHNRFVMGLLLNGFFTGFPFMAALINIPQRFQTVNMTSAINAGIRTLPLLLLSPLATAINGILVSKLGVPPLYTLFLGGSLQTIGVGLYSSLKSSTSIASAQYGYEAIMGLGFGFNLSTILMMVPLVVTEKDLAVTMGSVTQIRVLGGTIGLAVCSALLINHIKREAAKFLTVEQVAQILLSSENIGMLSPETQSRTRVLYADAYSGQMRVMLYFSIASILSLVLLIERQPRKAPTKAERAA</sequence>
<dbReference type="InterPro" id="IPR036259">
    <property type="entry name" value="MFS_trans_sf"/>
</dbReference>
<dbReference type="InterPro" id="IPR011701">
    <property type="entry name" value="MFS"/>
</dbReference>
<feature type="transmembrane region" description="Helical" evidence="7">
    <location>
        <begin position="85"/>
        <end position="110"/>
    </location>
</feature>
<feature type="transmembrane region" description="Helical" evidence="7">
    <location>
        <begin position="178"/>
        <end position="201"/>
    </location>
</feature>
<keyword evidence="2 7" id="KW-0812">Transmembrane</keyword>
<dbReference type="SUPFAM" id="SSF103473">
    <property type="entry name" value="MFS general substrate transporter"/>
    <property type="match status" value="2"/>
</dbReference>
<feature type="transmembrane region" description="Helical" evidence="7">
    <location>
        <begin position="208"/>
        <end position="229"/>
    </location>
</feature>
<evidence type="ECO:0000256" key="5">
    <source>
        <dbReference type="ARBA" id="ARBA00023180"/>
    </source>
</evidence>
<gene>
    <name evidence="9" type="ORF">FMUND_6126</name>
</gene>
<evidence type="ECO:0000313" key="10">
    <source>
        <dbReference type="Proteomes" id="UP000544331"/>
    </source>
</evidence>
<organism evidence="9 10">
    <name type="scientific">Fusarium mundagurra</name>
    <dbReference type="NCBI Taxonomy" id="1567541"/>
    <lineage>
        <taxon>Eukaryota</taxon>
        <taxon>Fungi</taxon>
        <taxon>Dikarya</taxon>
        <taxon>Ascomycota</taxon>
        <taxon>Pezizomycotina</taxon>
        <taxon>Sordariomycetes</taxon>
        <taxon>Hypocreomycetidae</taxon>
        <taxon>Hypocreales</taxon>
        <taxon>Nectriaceae</taxon>
        <taxon>Fusarium</taxon>
        <taxon>Fusarium fujikuroi species complex</taxon>
    </lineage>
</organism>
<evidence type="ECO:0000256" key="2">
    <source>
        <dbReference type="ARBA" id="ARBA00022692"/>
    </source>
</evidence>
<evidence type="ECO:0000256" key="6">
    <source>
        <dbReference type="SAM" id="MobiDB-lite"/>
    </source>
</evidence>
<dbReference type="GO" id="GO:0005886">
    <property type="term" value="C:plasma membrane"/>
    <property type="evidence" value="ECO:0007669"/>
    <property type="project" value="TreeGrafter"/>
</dbReference>
<evidence type="ECO:0000259" key="8">
    <source>
        <dbReference type="PROSITE" id="PS50850"/>
    </source>
</evidence>